<dbReference type="PROSITE" id="PS50850">
    <property type="entry name" value="MFS"/>
    <property type="match status" value="1"/>
</dbReference>
<keyword evidence="3" id="KW-0472">Membrane</keyword>
<protein>
    <submittedName>
        <fullName evidence="5">Monocarboxylate transporter 14-like</fullName>
    </submittedName>
</protein>
<keyword evidence="3" id="KW-1133">Transmembrane helix</keyword>
<dbReference type="CDD" id="cd17352">
    <property type="entry name" value="MFS_MCT_SLC16"/>
    <property type="match status" value="1"/>
</dbReference>
<dbReference type="SUPFAM" id="SSF103473">
    <property type="entry name" value="MFS general substrate transporter"/>
    <property type="match status" value="1"/>
</dbReference>
<feature type="transmembrane region" description="Helical" evidence="3">
    <location>
        <begin position="42"/>
        <end position="64"/>
    </location>
</feature>
<feature type="transmembrane region" description="Helical" evidence="3">
    <location>
        <begin position="84"/>
        <end position="104"/>
    </location>
</feature>
<feature type="transmembrane region" description="Helical" evidence="3">
    <location>
        <begin position="200"/>
        <end position="219"/>
    </location>
</feature>
<keyword evidence="6" id="KW-1185">Reference proteome</keyword>
<evidence type="ECO:0000313" key="6">
    <source>
        <dbReference type="Proteomes" id="UP000292052"/>
    </source>
</evidence>
<gene>
    <name evidence="5" type="ORF">BDFB_009865</name>
</gene>
<dbReference type="AlphaFoldDB" id="A0A482VUA2"/>
<feature type="transmembrane region" description="Helical" evidence="3">
    <location>
        <begin position="588"/>
        <end position="607"/>
    </location>
</feature>
<feature type="transmembrane region" description="Helical" evidence="3">
    <location>
        <begin position="111"/>
        <end position="130"/>
    </location>
</feature>
<evidence type="ECO:0000313" key="5">
    <source>
        <dbReference type="EMBL" id="RZC35958.1"/>
    </source>
</evidence>
<evidence type="ECO:0000256" key="2">
    <source>
        <dbReference type="SAM" id="MobiDB-lite"/>
    </source>
</evidence>
<dbReference type="EMBL" id="QDEB01066624">
    <property type="protein sequence ID" value="RZC35958.1"/>
    <property type="molecule type" value="Genomic_DNA"/>
</dbReference>
<dbReference type="PANTHER" id="PTHR11360:SF111">
    <property type="entry name" value="CHASKI, ISOFORM A"/>
    <property type="match status" value="1"/>
</dbReference>
<dbReference type="Pfam" id="PF07690">
    <property type="entry name" value="MFS_1"/>
    <property type="match status" value="2"/>
</dbReference>
<comment type="caution">
    <text evidence="5">The sequence shown here is derived from an EMBL/GenBank/DDBJ whole genome shotgun (WGS) entry which is preliminary data.</text>
</comment>
<evidence type="ECO:0000256" key="1">
    <source>
        <dbReference type="ARBA" id="ARBA00004141"/>
    </source>
</evidence>
<feature type="region of interest" description="Disordered" evidence="2">
    <location>
        <begin position="382"/>
        <end position="404"/>
    </location>
</feature>
<feature type="transmembrane region" description="Helical" evidence="3">
    <location>
        <begin position="136"/>
        <end position="162"/>
    </location>
</feature>
<dbReference type="PANTHER" id="PTHR11360">
    <property type="entry name" value="MONOCARBOXYLATE TRANSPORTER"/>
    <property type="match status" value="1"/>
</dbReference>
<evidence type="ECO:0000259" key="4">
    <source>
        <dbReference type="PROSITE" id="PS50850"/>
    </source>
</evidence>
<sequence>MVAKAEPPAPPEYSELYPDQTLITVQEPKPETDKPKIPDGGWGWMIVVSSLVISLIQDGISFSLGLLQPEFVEDFEASQSACAWVVSLFLALPLLSGPFMSALVDKYGCRAMTIVGGLVSASGFILSFFVHSIGLMYLTFGIVSGLGLGLTYITAVVSIAFWFDKKRNLAVGLGACGTGIGTIVYAPFTNKLLEVFDWRGTVVILAGTLLNMCVCGALMRDPDWLKEQNRQNSKLSSKSSSLSNVSIPSQKINLEDIRNLLKSGKDAEYVLQTLATSIEHEDKGQKSEHHQSVLNLPTFIKQNEKVPVEVLEQLSENKKLYKVIVHNYPSLLQCRSTSEKGLNKLAEDASFITRIPVTFSLKLKKTAKPKAVTHQYSLPENPSAVTEPLISPDRKSKVTKSPPHVDKTDTTAWLVKQFSSTTQHQNYFKNMRFPRHSLTHRGVVLNKNKYRLRASSCPNIYRVSMTTLTKDEDERWYSRLINAISLFFEFHFFLMSISTIILFAWFMTPYIFIVDHLMESGYSSDEASIVLSVIGAANTIGMIALGWAGDQPWANVQKTYGVCLILCGVCCSAMYIFTWNYILLNICGVLYGVFLASNFSFTPVLLVELLPLDTFTKAYGLQLMCQGLGHLGGPPLAGLLKDITHSWSYSFHLAGVHIVAAGMLVLLIPYTRNRKLIGSGPLEKDLANEGA</sequence>
<comment type="subcellular location">
    <subcellularLocation>
        <location evidence="1">Membrane</location>
        <topology evidence="1">Multi-pass membrane protein</topology>
    </subcellularLocation>
</comment>
<feature type="transmembrane region" description="Helical" evidence="3">
    <location>
        <begin position="649"/>
        <end position="670"/>
    </location>
</feature>
<feature type="transmembrane region" description="Helical" evidence="3">
    <location>
        <begin position="560"/>
        <end position="582"/>
    </location>
</feature>
<accession>A0A482VUA2</accession>
<dbReference type="OrthoDB" id="410267at2759"/>
<proteinExistence type="predicted"/>
<name>A0A482VUA2_ASBVE</name>
<feature type="domain" description="Major facilitator superfamily (MFS) profile" evidence="4">
    <location>
        <begin position="484"/>
        <end position="691"/>
    </location>
</feature>
<dbReference type="InterPro" id="IPR036259">
    <property type="entry name" value="MFS_trans_sf"/>
</dbReference>
<evidence type="ECO:0000256" key="3">
    <source>
        <dbReference type="SAM" id="Phobius"/>
    </source>
</evidence>
<dbReference type="Proteomes" id="UP000292052">
    <property type="component" value="Unassembled WGS sequence"/>
</dbReference>
<feature type="transmembrane region" description="Helical" evidence="3">
    <location>
        <begin position="527"/>
        <end position="548"/>
    </location>
</feature>
<reference evidence="5 6" key="1">
    <citation type="submission" date="2017-03" db="EMBL/GenBank/DDBJ databases">
        <title>Genome of the blue death feigning beetle - Asbolus verrucosus.</title>
        <authorList>
            <person name="Rider S.D."/>
        </authorList>
    </citation>
    <scope>NUCLEOTIDE SEQUENCE [LARGE SCALE GENOMIC DNA]</scope>
    <source>
        <strain evidence="5">Butters</strain>
        <tissue evidence="5">Head and leg muscle</tissue>
    </source>
</reference>
<dbReference type="GO" id="GO:0008028">
    <property type="term" value="F:monocarboxylic acid transmembrane transporter activity"/>
    <property type="evidence" value="ECO:0007669"/>
    <property type="project" value="TreeGrafter"/>
</dbReference>
<organism evidence="5 6">
    <name type="scientific">Asbolus verrucosus</name>
    <name type="common">Desert ironclad beetle</name>
    <dbReference type="NCBI Taxonomy" id="1661398"/>
    <lineage>
        <taxon>Eukaryota</taxon>
        <taxon>Metazoa</taxon>
        <taxon>Ecdysozoa</taxon>
        <taxon>Arthropoda</taxon>
        <taxon>Hexapoda</taxon>
        <taxon>Insecta</taxon>
        <taxon>Pterygota</taxon>
        <taxon>Neoptera</taxon>
        <taxon>Endopterygota</taxon>
        <taxon>Coleoptera</taxon>
        <taxon>Polyphaga</taxon>
        <taxon>Cucujiformia</taxon>
        <taxon>Tenebrionidae</taxon>
        <taxon>Pimeliinae</taxon>
        <taxon>Asbolus</taxon>
    </lineage>
</organism>
<dbReference type="InterPro" id="IPR050327">
    <property type="entry name" value="Proton-linked_MCT"/>
</dbReference>
<dbReference type="InterPro" id="IPR020846">
    <property type="entry name" value="MFS_dom"/>
</dbReference>
<feature type="transmembrane region" description="Helical" evidence="3">
    <location>
        <begin position="169"/>
        <end position="188"/>
    </location>
</feature>
<dbReference type="InterPro" id="IPR011701">
    <property type="entry name" value="MFS"/>
</dbReference>
<dbReference type="GO" id="GO:0016020">
    <property type="term" value="C:membrane"/>
    <property type="evidence" value="ECO:0007669"/>
    <property type="project" value="UniProtKB-SubCell"/>
</dbReference>
<feature type="transmembrane region" description="Helical" evidence="3">
    <location>
        <begin position="480"/>
        <end position="507"/>
    </location>
</feature>
<keyword evidence="3" id="KW-0812">Transmembrane</keyword>
<dbReference type="Gene3D" id="1.20.1250.20">
    <property type="entry name" value="MFS general substrate transporter like domains"/>
    <property type="match status" value="2"/>
</dbReference>